<dbReference type="EMBL" id="CP118157">
    <property type="protein sequence ID" value="WOF21759.1"/>
    <property type="molecule type" value="Genomic_DNA"/>
</dbReference>
<dbReference type="PANTHER" id="PTHR30292:SF0">
    <property type="entry name" value="5-OXOPROLINASE SUBUNIT A"/>
    <property type="match status" value="1"/>
</dbReference>
<dbReference type="Gene3D" id="3.20.20.370">
    <property type="entry name" value="Glycoside hydrolase/deacetylase"/>
    <property type="match status" value="1"/>
</dbReference>
<dbReference type="NCBIfam" id="NF003816">
    <property type="entry name" value="PRK05406.1-5"/>
    <property type="match status" value="1"/>
</dbReference>
<gene>
    <name evidence="1" type="ORF">N8K70_10205</name>
</gene>
<dbReference type="AlphaFoldDB" id="A0AA97FGP0"/>
<evidence type="ECO:0000313" key="1">
    <source>
        <dbReference type="EMBL" id="WOF21759.1"/>
    </source>
</evidence>
<dbReference type="RefSeq" id="WP_317138237.1">
    <property type="nucleotide sequence ID" value="NZ_CP118157.1"/>
</dbReference>
<dbReference type="Proteomes" id="UP001305498">
    <property type="component" value="Chromosome"/>
</dbReference>
<dbReference type="CDD" id="cd10787">
    <property type="entry name" value="LamB_YcsF_like"/>
    <property type="match status" value="1"/>
</dbReference>
<name>A0AA97FGP0_9MICO</name>
<keyword evidence="2" id="KW-1185">Reference proteome</keyword>
<dbReference type="InterPro" id="IPR011330">
    <property type="entry name" value="Glyco_hydro/deAcase_b/a-brl"/>
</dbReference>
<protein>
    <submittedName>
        <fullName evidence="1">LamB/YcsF family protein</fullName>
    </submittedName>
</protein>
<dbReference type="GO" id="GO:0005975">
    <property type="term" value="P:carbohydrate metabolic process"/>
    <property type="evidence" value="ECO:0007669"/>
    <property type="project" value="InterPro"/>
</dbReference>
<evidence type="ECO:0000313" key="2">
    <source>
        <dbReference type="Proteomes" id="UP001305498"/>
    </source>
</evidence>
<dbReference type="KEGG" id="mbet:N8K70_10205"/>
<dbReference type="NCBIfam" id="NF003814">
    <property type="entry name" value="PRK05406.1-3"/>
    <property type="match status" value="1"/>
</dbReference>
<dbReference type="SUPFAM" id="SSF88713">
    <property type="entry name" value="Glycoside hydrolase/deacetylase"/>
    <property type="match status" value="1"/>
</dbReference>
<organism evidence="1 2">
    <name type="scientific">Microbacterium betulae</name>
    <dbReference type="NCBI Taxonomy" id="2981139"/>
    <lineage>
        <taxon>Bacteria</taxon>
        <taxon>Bacillati</taxon>
        <taxon>Actinomycetota</taxon>
        <taxon>Actinomycetes</taxon>
        <taxon>Micrococcales</taxon>
        <taxon>Microbacteriaceae</taxon>
        <taxon>Microbacterium</taxon>
    </lineage>
</organism>
<dbReference type="InterPro" id="IPR005501">
    <property type="entry name" value="LamB/YcsF/PxpA-like"/>
</dbReference>
<sequence>MVDLNSDLGENEPGRVVSDDDAMLRVVTSANVSCGVHAGTADGIRATLAAAVARGVAIGAHPSYRDREGFGRRMLDVDSPTLQADVEEQIGLLRDLAAAAGARLAYVKPHGALYNAIVHDERQARDVVAAVRAVDPSLALLALPGGVVQGVAAHAGLRIVTEAFADRAYLPSGGLVPRAETGAVLHDPDVVSRRMARLAQEGVVDAIDGSDVAVRADSICVHGDSPGAVAMAAAVRRRLEAEGIPLTAFA</sequence>
<proteinExistence type="predicted"/>
<dbReference type="PANTHER" id="PTHR30292">
    <property type="entry name" value="UNCHARACTERIZED PROTEIN YBGL-RELATED"/>
    <property type="match status" value="1"/>
</dbReference>
<dbReference type="Pfam" id="PF03746">
    <property type="entry name" value="LamB_YcsF"/>
    <property type="match status" value="1"/>
</dbReference>
<reference evidence="1 2" key="1">
    <citation type="submission" date="2023-02" db="EMBL/GenBank/DDBJ databases">
        <title>Microbacterium betulae sp. nov., isolated from birch wood.</title>
        <authorList>
            <person name="Pasciak M."/>
            <person name="Pawlik K.J."/>
            <person name="Martynowski D."/>
            <person name="Laczmanski L."/>
            <person name="Ciekot J."/>
            <person name="Szponar B."/>
            <person name="Wojcik-Fatla A."/>
            <person name="Mackiewicz B."/>
            <person name="Farian E."/>
            <person name="Cholewa G."/>
            <person name="Cholewa A."/>
            <person name="Dutkiewicz J."/>
        </authorList>
    </citation>
    <scope>NUCLEOTIDE SEQUENCE [LARGE SCALE GENOMIC DNA]</scope>
    <source>
        <strain evidence="1 2">AB</strain>
    </source>
</reference>
<accession>A0AA97FGP0</accession>